<accession>A0ABU7QDI2</accession>
<dbReference type="InterPro" id="IPR001867">
    <property type="entry name" value="OmpR/PhoB-type_DNA-bd"/>
</dbReference>
<dbReference type="SMART" id="SM00862">
    <property type="entry name" value="Trans_reg_C"/>
    <property type="match status" value="1"/>
</dbReference>
<evidence type="ECO:0000256" key="6">
    <source>
        <dbReference type="PROSITE-ProRule" id="PRU01091"/>
    </source>
</evidence>
<sequence>MRTPQGPFQATLLISLLVADGRPVQADDLIHELWGNGRPTHPDNALHAHISRLRRVLEKLEPEPSQSRIISRPGGYQLALDDASVDALSFVSEVSDIEAMVDHMPPQEAAGQLRQVLDRWQGPIFGGITGGRICQASAKRYEETRLHACTMLFDAELASGHHSAIIAELRALLTSYSGFYELHCEQLMIALYRSGRQAEALEAYRQCRDVIDHFTSRPPSMRLRRCEHMVLVQDPRLTEDPRRAVLTAL</sequence>
<dbReference type="InterPro" id="IPR005158">
    <property type="entry name" value="BTAD"/>
</dbReference>
<dbReference type="SUPFAM" id="SSF46894">
    <property type="entry name" value="C-terminal effector domain of the bipartite response regulators"/>
    <property type="match status" value="1"/>
</dbReference>
<dbReference type="PANTHER" id="PTHR35807:SF1">
    <property type="entry name" value="TRANSCRIPTIONAL REGULATOR REDD"/>
    <property type="match status" value="1"/>
</dbReference>
<dbReference type="PANTHER" id="PTHR35807">
    <property type="entry name" value="TRANSCRIPTIONAL REGULATOR REDD-RELATED"/>
    <property type="match status" value="1"/>
</dbReference>
<dbReference type="Proteomes" id="UP001354709">
    <property type="component" value="Unassembled WGS sequence"/>
</dbReference>
<dbReference type="Gene3D" id="1.25.40.10">
    <property type="entry name" value="Tetratricopeptide repeat domain"/>
    <property type="match status" value="1"/>
</dbReference>
<reference evidence="8 9" key="1">
    <citation type="submission" date="2023-11" db="EMBL/GenBank/DDBJ databases">
        <title>30 novel species of actinomycetes from the DSMZ collection.</title>
        <authorList>
            <person name="Nouioui I."/>
        </authorList>
    </citation>
    <scope>NUCLEOTIDE SEQUENCE [LARGE SCALE GENOMIC DNA]</scope>
    <source>
        <strain evidence="8 9">DSM 41524</strain>
    </source>
</reference>
<dbReference type="InterPro" id="IPR036388">
    <property type="entry name" value="WH-like_DNA-bd_sf"/>
</dbReference>
<protein>
    <submittedName>
        <fullName evidence="8">AfsR/SARP family transcriptional regulator</fullName>
    </submittedName>
</protein>
<evidence type="ECO:0000256" key="5">
    <source>
        <dbReference type="ARBA" id="ARBA00023163"/>
    </source>
</evidence>
<evidence type="ECO:0000313" key="9">
    <source>
        <dbReference type="Proteomes" id="UP001354709"/>
    </source>
</evidence>
<gene>
    <name evidence="8" type="ORF">V2J94_47375</name>
</gene>
<feature type="DNA-binding region" description="OmpR/PhoB-type" evidence="6">
    <location>
        <begin position="1"/>
        <end position="80"/>
    </location>
</feature>
<keyword evidence="2" id="KW-0902">Two-component regulatory system</keyword>
<keyword evidence="3" id="KW-0805">Transcription regulation</keyword>
<dbReference type="Gene3D" id="1.10.10.10">
    <property type="entry name" value="Winged helix-like DNA-binding domain superfamily/Winged helix DNA-binding domain"/>
    <property type="match status" value="1"/>
</dbReference>
<keyword evidence="9" id="KW-1185">Reference proteome</keyword>
<dbReference type="Pfam" id="PF00486">
    <property type="entry name" value="Trans_reg_C"/>
    <property type="match status" value="1"/>
</dbReference>
<comment type="similarity">
    <text evidence="1">Belongs to the AfsR/DnrI/RedD regulatory family.</text>
</comment>
<name>A0ABU7QDI2_9ACTN</name>
<dbReference type="RefSeq" id="WP_171072419.1">
    <property type="nucleotide sequence ID" value="NZ_JAZBJO010000073.1"/>
</dbReference>
<evidence type="ECO:0000256" key="4">
    <source>
        <dbReference type="ARBA" id="ARBA00023125"/>
    </source>
</evidence>
<evidence type="ECO:0000256" key="1">
    <source>
        <dbReference type="ARBA" id="ARBA00005820"/>
    </source>
</evidence>
<evidence type="ECO:0000256" key="2">
    <source>
        <dbReference type="ARBA" id="ARBA00023012"/>
    </source>
</evidence>
<dbReference type="Pfam" id="PF03704">
    <property type="entry name" value="BTAD"/>
    <property type="match status" value="1"/>
</dbReference>
<evidence type="ECO:0000313" key="8">
    <source>
        <dbReference type="EMBL" id="MEE4599335.1"/>
    </source>
</evidence>
<dbReference type="CDD" id="cd15831">
    <property type="entry name" value="BTAD"/>
    <property type="match status" value="1"/>
</dbReference>
<dbReference type="SMART" id="SM01043">
    <property type="entry name" value="BTAD"/>
    <property type="match status" value="1"/>
</dbReference>
<dbReference type="InterPro" id="IPR051677">
    <property type="entry name" value="AfsR-DnrI-RedD_regulator"/>
</dbReference>
<dbReference type="InterPro" id="IPR011990">
    <property type="entry name" value="TPR-like_helical_dom_sf"/>
</dbReference>
<dbReference type="InterPro" id="IPR016032">
    <property type="entry name" value="Sig_transdc_resp-reg_C-effctor"/>
</dbReference>
<dbReference type="EMBL" id="JAZBJO010000073">
    <property type="protein sequence ID" value="MEE4599335.1"/>
    <property type="molecule type" value="Genomic_DNA"/>
</dbReference>
<dbReference type="SUPFAM" id="SSF48452">
    <property type="entry name" value="TPR-like"/>
    <property type="match status" value="1"/>
</dbReference>
<evidence type="ECO:0000259" key="7">
    <source>
        <dbReference type="PROSITE" id="PS51755"/>
    </source>
</evidence>
<dbReference type="PROSITE" id="PS51755">
    <property type="entry name" value="OMPR_PHOB"/>
    <property type="match status" value="1"/>
</dbReference>
<proteinExistence type="inferred from homology"/>
<evidence type="ECO:0000256" key="3">
    <source>
        <dbReference type="ARBA" id="ARBA00023015"/>
    </source>
</evidence>
<feature type="domain" description="OmpR/PhoB-type" evidence="7">
    <location>
        <begin position="1"/>
        <end position="80"/>
    </location>
</feature>
<keyword evidence="4 6" id="KW-0238">DNA-binding</keyword>
<keyword evidence="5" id="KW-0804">Transcription</keyword>
<organism evidence="8 9">
    <name type="scientific">Streptomyces asiaticus subsp. ignotus</name>
    <dbReference type="NCBI Taxonomy" id="3098222"/>
    <lineage>
        <taxon>Bacteria</taxon>
        <taxon>Bacillati</taxon>
        <taxon>Actinomycetota</taxon>
        <taxon>Actinomycetes</taxon>
        <taxon>Kitasatosporales</taxon>
        <taxon>Streptomycetaceae</taxon>
        <taxon>Streptomyces</taxon>
        <taxon>Streptomyces violaceusniger group</taxon>
    </lineage>
</organism>
<comment type="caution">
    <text evidence="8">The sequence shown here is derived from an EMBL/GenBank/DDBJ whole genome shotgun (WGS) entry which is preliminary data.</text>
</comment>